<evidence type="ECO:0000259" key="8">
    <source>
        <dbReference type="PROSITE" id="PS50961"/>
    </source>
</evidence>
<keyword evidence="11" id="KW-1185">Reference proteome</keyword>
<feature type="compositionally biased region" description="Basic and acidic residues" evidence="6">
    <location>
        <begin position="248"/>
        <end position="259"/>
    </location>
</feature>
<evidence type="ECO:0000256" key="3">
    <source>
        <dbReference type="ARBA" id="ARBA00023242"/>
    </source>
</evidence>
<feature type="coiled-coil region" evidence="5">
    <location>
        <begin position="128"/>
        <end position="155"/>
    </location>
</feature>
<dbReference type="InterPro" id="IPR002344">
    <property type="entry name" value="Lupus_La"/>
</dbReference>
<dbReference type="Pfam" id="PF00076">
    <property type="entry name" value="RRM_1"/>
    <property type="match status" value="1"/>
</dbReference>
<dbReference type="SUPFAM" id="SSF46785">
    <property type="entry name" value="Winged helix' DNA-binding domain"/>
    <property type="match status" value="1"/>
</dbReference>
<feature type="region of interest" description="Disordered" evidence="6">
    <location>
        <begin position="368"/>
        <end position="391"/>
    </location>
</feature>
<reference evidence="11" key="1">
    <citation type="journal article" date="2023" name="Commun. Biol.">
        <title>Genome analysis of Parmales, the sister group of diatoms, reveals the evolutionary specialization of diatoms from phago-mixotrophs to photoautotrophs.</title>
        <authorList>
            <person name="Ban H."/>
            <person name="Sato S."/>
            <person name="Yoshikawa S."/>
            <person name="Yamada K."/>
            <person name="Nakamura Y."/>
            <person name="Ichinomiya M."/>
            <person name="Sato N."/>
            <person name="Blanc-Mathieu R."/>
            <person name="Endo H."/>
            <person name="Kuwata A."/>
            <person name="Ogata H."/>
        </authorList>
    </citation>
    <scope>NUCLEOTIDE SEQUENCE [LARGE SCALE GENOMIC DNA]</scope>
    <source>
        <strain evidence="11">NIES 3700</strain>
    </source>
</reference>
<dbReference type="PANTHER" id="PTHR22792:SF140">
    <property type="entry name" value="ACHILLES, ISOFORM A"/>
    <property type="match status" value="1"/>
</dbReference>
<keyword evidence="3" id="KW-0539">Nucleus</keyword>
<comment type="subcellular location">
    <subcellularLocation>
        <location evidence="1">Nucleus</location>
    </subcellularLocation>
</comment>
<dbReference type="EMBL" id="BRXW01000295">
    <property type="protein sequence ID" value="GMI17530.1"/>
    <property type="molecule type" value="Genomic_DNA"/>
</dbReference>
<evidence type="ECO:0000259" key="7">
    <source>
        <dbReference type="PROSITE" id="PS50102"/>
    </source>
</evidence>
<protein>
    <recommendedName>
        <fullName evidence="12">Lupus La protein</fullName>
    </recommendedName>
</protein>
<dbReference type="PROSITE" id="PS50102">
    <property type="entry name" value="RRM"/>
    <property type="match status" value="1"/>
</dbReference>
<evidence type="ECO:0000256" key="5">
    <source>
        <dbReference type="SAM" id="Coils"/>
    </source>
</evidence>
<dbReference type="InterPro" id="IPR012677">
    <property type="entry name" value="Nucleotide-bd_a/b_plait_sf"/>
</dbReference>
<evidence type="ECO:0000256" key="1">
    <source>
        <dbReference type="ARBA" id="ARBA00004123"/>
    </source>
</evidence>
<evidence type="ECO:0008006" key="12">
    <source>
        <dbReference type="Google" id="ProtNLM"/>
    </source>
</evidence>
<evidence type="ECO:0000259" key="9">
    <source>
        <dbReference type="PROSITE" id="PS51939"/>
    </source>
</evidence>
<dbReference type="GO" id="GO:0006396">
    <property type="term" value="P:RNA processing"/>
    <property type="evidence" value="ECO:0007669"/>
    <property type="project" value="InterPro"/>
</dbReference>
<dbReference type="InterPro" id="IPR036390">
    <property type="entry name" value="WH_DNA-bd_sf"/>
</dbReference>
<dbReference type="InterPro" id="IPR006630">
    <property type="entry name" value="La_HTH"/>
</dbReference>
<dbReference type="Pfam" id="PF08777">
    <property type="entry name" value="RRM_3"/>
    <property type="match status" value="1"/>
</dbReference>
<organism evidence="10 11">
    <name type="scientific">Triparma laevis f. longispina</name>
    <dbReference type="NCBI Taxonomy" id="1714387"/>
    <lineage>
        <taxon>Eukaryota</taxon>
        <taxon>Sar</taxon>
        <taxon>Stramenopiles</taxon>
        <taxon>Ochrophyta</taxon>
        <taxon>Bolidophyceae</taxon>
        <taxon>Parmales</taxon>
        <taxon>Triparmaceae</taxon>
        <taxon>Triparma</taxon>
    </lineage>
</organism>
<dbReference type="Gene3D" id="1.10.10.10">
    <property type="entry name" value="Winged helix-like DNA-binding domain superfamily/Winged helix DNA-binding domain"/>
    <property type="match status" value="1"/>
</dbReference>
<name>A0A9W7FT36_9STRA</name>
<dbReference type="SMART" id="SM00715">
    <property type="entry name" value="LA"/>
    <property type="match status" value="1"/>
</dbReference>
<dbReference type="PROSITE" id="PS51939">
    <property type="entry name" value="XRRM"/>
    <property type="match status" value="1"/>
</dbReference>
<dbReference type="Pfam" id="PF05383">
    <property type="entry name" value="La"/>
    <property type="match status" value="1"/>
</dbReference>
<evidence type="ECO:0000313" key="10">
    <source>
        <dbReference type="EMBL" id="GMI17530.1"/>
    </source>
</evidence>
<evidence type="ECO:0000256" key="4">
    <source>
        <dbReference type="PROSITE-ProRule" id="PRU00332"/>
    </source>
</evidence>
<feature type="domain" description="RRM" evidence="7">
    <location>
        <begin position="145"/>
        <end position="224"/>
    </location>
</feature>
<dbReference type="AlphaFoldDB" id="A0A9W7FT36"/>
<dbReference type="InterPro" id="IPR036388">
    <property type="entry name" value="WH-like_DNA-bd_sf"/>
</dbReference>
<feature type="domain" description="HTH La-type RNA-binding" evidence="8">
    <location>
        <begin position="11"/>
        <end position="101"/>
    </location>
</feature>
<dbReference type="GO" id="GO:0005634">
    <property type="term" value="C:nucleus"/>
    <property type="evidence" value="ECO:0007669"/>
    <property type="project" value="UniProtKB-SubCell"/>
</dbReference>
<dbReference type="SUPFAM" id="SSF54928">
    <property type="entry name" value="RNA-binding domain, RBD"/>
    <property type="match status" value="1"/>
</dbReference>
<dbReference type="InterPro" id="IPR045180">
    <property type="entry name" value="La_dom_prot"/>
</dbReference>
<keyword evidence="2 4" id="KW-0694">RNA-binding</keyword>
<dbReference type="Proteomes" id="UP001165122">
    <property type="component" value="Unassembled WGS sequence"/>
</dbReference>
<sequence>MTDSAAAPAVPEISPAIHAKLVERIRFFFGDANFRNDQFMQNEAKNNDGYVEISSLLRFNSVKKLTEVPAHVAKAAGEVMNVVVSKDGEAIRRKDPLPENYNANDRMICVVGLPTKDVIVEQKAKVEEKKVEEKVEEKVEGKEEVKNEKKVEEKEYNTDIESIKTAFSKFGDIALVRMRYNKSDAEKKIAKSALGSCFIEFASEEIAKAAVEANETIKVSDSDCTYTAMKDWLEKNSSKNKRKGNKNGKGDSKGDAKEDKAEELVVVPIEHEANCVITLSGIPEGSDREAIKAAFADVEGGTDIYIDYSRGETDGAVRFKKSFSGIKEVAAKFASGDMKIAEAAVTGAKLLEGEEEEKYWNDAAKSMAERKRKFNDRKGGNNNRGGKRQRK</sequence>
<accession>A0A9W7FT36</accession>
<dbReference type="PANTHER" id="PTHR22792">
    <property type="entry name" value="LUPUS LA PROTEIN-RELATED"/>
    <property type="match status" value="1"/>
</dbReference>
<dbReference type="InterPro" id="IPR000504">
    <property type="entry name" value="RRM_dom"/>
</dbReference>
<evidence type="ECO:0000256" key="6">
    <source>
        <dbReference type="SAM" id="MobiDB-lite"/>
    </source>
</evidence>
<feature type="domain" description="XRRM" evidence="9">
    <location>
        <begin position="270"/>
        <end position="391"/>
    </location>
</feature>
<dbReference type="OrthoDB" id="439993at2759"/>
<dbReference type="InterPro" id="IPR014886">
    <property type="entry name" value="La_xRRM"/>
</dbReference>
<evidence type="ECO:0000256" key="2">
    <source>
        <dbReference type="ARBA" id="ARBA00022884"/>
    </source>
</evidence>
<dbReference type="Gene3D" id="3.30.70.330">
    <property type="match status" value="2"/>
</dbReference>
<comment type="caution">
    <text evidence="10">The sequence shown here is derived from an EMBL/GenBank/DDBJ whole genome shotgun (WGS) entry which is preliminary data.</text>
</comment>
<feature type="region of interest" description="Disordered" evidence="6">
    <location>
        <begin position="237"/>
        <end position="259"/>
    </location>
</feature>
<dbReference type="GO" id="GO:0003729">
    <property type="term" value="F:mRNA binding"/>
    <property type="evidence" value="ECO:0007669"/>
    <property type="project" value="TreeGrafter"/>
</dbReference>
<keyword evidence="5" id="KW-0175">Coiled coil</keyword>
<gene>
    <name evidence="10" type="ORF">TrLO_g14794</name>
</gene>
<proteinExistence type="predicted"/>
<dbReference type="PROSITE" id="PS50961">
    <property type="entry name" value="HTH_LA"/>
    <property type="match status" value="1"/>
</dbReference>
<dbReference type="InterPro" id="IPR035979">
    <property type="entry name" value="RBD_domain_sf"/>
</dbReference>
<dbReference type="PRINTS" id="PR00302">
    <property type="entry name" value="LUPUSLA"/>
</dbReference>
<dbReference type="GO" id="GO:1990904">
    <property type="term" value="C:ribonucleoprotein complex"/>
    <property type="evidence" value="ECO:0007669"/>
    <property type="project" value="UniProtKB-UniRule"/>
</dbReference>
<evidence type="ECO:0000313" key="11">
    <source>
        <dbReference type="Proteomes" id="UP001165122"/>
    </source>
</evidence>